<feature type="compositionally biased region" description="Gly residues" evidence="1">
    <location>
        <begin position="232"/>
        <end position="241"/>
    </location>
</feature>
<protein>
    <submittedName>
        <fullName evidence="3">Phospholipase D family protein</fullName>
    </submittedName>
</protein>
<evidence type="ECO:0000259" key="2">
    <source>
        <dbReference type="Pfam" id="PF13091"/>
    </source>
</evidence>
<sequence length="378" mass="41236">MFYNQPLATRFGTAFLRHVDQVNGVDPYWDSLDIAVAWVRASGMAHLSAHFANFLQRGGQLSVVVGIDIQNTTMEGLRALLDLGAYGRIETFVYHNEASGVFHPKLYLFRNEEEARLIVGSNNLTRSGLYVNVEAGLQVDVPVDAPVIGQALHALESWKDTESRLAIRLDGELLERLVLDGYVVEEARAQADRPRGNGAGRGLQGRQPLFGSRRVLPPPVPGAHRGEAAAGREGGPAGAGGAAMPPVAPAGTVLLMRLRKANQSTRPTQTQIPLRVAHTFFDGVAEVQSAHTGERHGIRFAHARGGLNTLKLEIPEMANFAQPVARFERTPDGVVYQVYDNTSAPGLQIMHSLNEGRRDNSTQMSIADAERATWWRSI</sequence>
<evidence type="ECO:0000256" key="1">
    <source>
        <dbReference type="SAM" id="MobiDB-lite"/>
    </source>
</evidence>
<dbReference type="RefSeq" id="WP_252770057.1">
    <property type="nucleotide sequence ID" value="NZ_JAMXMC010000007.1"/>
</dbReference>
<dbReference type="SUPFAM" id="SSF56024">
    <property type="entry name" value="Phospholipase D/nuclease"/>
    <property type="match status" value="1"/>
</dbReference>
<dbReference type="InterPro" id="IPR025202">
    <property type="entry name" value="PLD-like_dom"/>
</dbReference>
<dbReference type="Gene3D" id="3.30.870.10">
    <property type="entry name" value="Endonuclease Chain A"/>
    <property type="match status" value="1"/>
</dbReference>
<evidence type="ECO:0000313" key="4">
    <source>
        <dbReference type="Proteomes" id="UP001204851"/>
    </source>
</evidence>
<reference evidence="3 4" key="1">
    <citation type="submission" date="2022-06" db="EMBL/GenBank/DDBJ databases">
        <title>Ideonella sp. NS12-5 Genome sequencing and assembly.</title>
        <authorList>
            <person name="Jung Y."/>
        </authorList>
    </citation>
    <scope>NUCLEOTIDE SEQUENCE [LARGE SCALE GENOMIC DNA]</scope>
    <source>
        <strain evidence="3 4">NS12-5</strain>
    </source>
</reference>
<proteinExistence type="predicted"/>
<gene>
    <name evidence="3" type="ORF">M0L44_12635</name>
</gene>
<keyword evidence="4" id="KW-1185">Reference proteome</keyword>
<comment type="caution">
    <text evidence="3">The sequence shown here is derived from an EMBL/GenBank/DDBJ whole genome shotgun (WGS) entry which is preliminary data.</text>
</comment>
<feature type="domain" description="Phospholipase D-like" evidence="2">
    <location>
        <begin position="48"/>
        <end position="142"/>
    </location>
</feature>
<feature type="region of interest" description="Disordered" evidence="1">
    <location>
        <begin position="190"/>
        <end position="242"/>
    </location>
</feature>
<dbReference type="CDD" id="cd09117">
    <property type="entry name" value="PLDc_Bfil_DEXD_like"/>
    <property type="match status" value="1"/>
</dbReference>
<dbReference type="EMBL" id="JAMXMC010000007">
    <property type="protein sequence ID" value="MCO5977548.1"/>
    <property type="molecule type" value="Genomic_DNA"/>
</dbReference>
<dbReference type="Proteomes" id="UP001204851">
    <property type="component" value="Unassembled WGS sequence"/>
</dbReference>
<name>A0ABT1BN49_9BURK</name>
<organism evidence="3 4">
    <name type="scientific">Ideonella oryzae</name>
    <dbReference type="NCBI Taxonomy" id="2937441"/>
    <lineage>
        <taxon>Bacteria</taxon>
        <taxon>Pseudomonadati</taxon>
        <taxon>Pseudomonadota</taxon>
        <taxon>Betaproteobacteria</taxon>
        <taxon>Burkholderiales</taxon>
        <taxon>Sphaerotilaceae</taxon>
        <taxon>Ideonella</taxon>
    </lineage>
</organism>
<evidence type="ECO:0000313" key="3">
    <source>
        <dbReference type="EMBL" id="MCO5977548.1"/>
    </source>
</evidence>
<accession>A0ABT1BN49</accession>
<dbReference type="Pfam" id="PF13091">
    <property type="entry name" value="PLDc_2"/>
    <property type="match status" value="1"/>
</dbReference>